<name>A0A4Q2RHC2_9HYPH</name>
<keyword evidence="1" id="KW-0808">Transferase</keyword>
<dbReference type="GO" id="GO:0008671">
    <property type="term" value="F:2-dehydro-3-deoxygalactonokinase activity"/>
    <property type="evidence" value="ECO:0007669"/>
    <property type="project" value="InterPro"/>
</dbReference>
<reference evidence="1 2" key="1">
    <citation type="submission" date="2018-09" db="EMBL/GenBank/DDBJ databases">
        <authorList>
            <person name="Grouzdev D.S."/>
            <person name="Krutkina M.S."/>
        </authorList>
    </citation>
    <scope>NUCLEOTIDE SEQUENCE [LARGE SCALE GENOMIC DNA]</scope>
    <source>
        <strain evidence="1 2">RmlP001</strain>
    </source>
</reference>
<dbReference type="InterPro" id="IPR043129">
    <property type="entry name" value="ATPase_NBD"/>
</dbReference>
<dbReference type="Proteomes" id="UP000289411">
    <property type="component" value="Unassembled WGS sequence"/>
</dbReference>
<reference evidence="1 2" key="2">
    <citation type="submission" date="2019-02" db="EMBL/GenBank/DDBJ databases">
        <title>'Lichenibacterium ramalinii' gen. nov. sp. nov., 'Lichenibacterium minor' gen. nov. sp. nov.</title>
        <authorList>
            <person name="Pankratov T."/>
        </authorList>
    </citation>
    <scope>NUCLEOTIDE SEQUENCE [LARGE SCALE GENOMIC DNA]</scope>
    <source>
        <strain evidence="1 2">RmlP001</strain>
    </source>
</reference>
<dbReference type="Gene3D" id="3.30.420.300">
    <property type="entry name" value="2-keto-3-deoxy-galactonokinase, substrate binding domain"/>
    <property type="match status" value="1"/>
</dbReference>
<dbReference type="Pfam" id="PF05035">
    <property type="entry name" value="DGOK"/>
    <property type="match status" value="1"/>
</dbReference>
<dbReference type="OrthoDB" id="256574at2"/>
<keyword evidence="1" id="KW-0418">Kinase</keyword>
<protein>
    <submittedName>
        <fullName evidence="1">2-dehydro-3-deoxygalactonokinase</fullName>
    </submittedName>
</protein>
<evidence type="ECO:0000313" key="1">
    <source>
        <dbReference type="EMBL" id="RYB07889.1"/>
    </source>
</evidence>
<dbReference type="AlphaFoldDB" id="A0A4Q2RHC2"/>
<dbReference type="RefSeq" id="WP_129217361.1">
    <property type="nucleotide sequence ID" value="NZ_QYBC01000001.1"/>
</dbReference>
<sequence length="296" mass="30395">MTTPAFIAVDWGTTRLRASLVDGAGAVLGTAQSDSGVQSVPAGGFPAALDAACAPWFAAHPGVPVLMAGMVGSRNGWVEAPYAPCPAGPGEIAARLLAVPGAGRDIRIVPGVDCRWADGAYDVMRGEETQALGTGLADGLLALPGTHGKWIEMRDGRIHRFATFVTGELFAAVSASFVGRLAELPHDDEAGAALAAEAARVPGGLTRGLFQARARALAGDLAPAGVRPFLSRLLVEAEIAGALDLFGRPDVVHLVAGEPQRSVYTAALAQRGLVVQDYDTPAITLAGLTMLMAART</sequence>
<dbReference type="InterPro" id="IPR007729">
    <property type="entry name" value="DGOK"/>
</dbReference>
<dbReference type="InterPro" id="IPR042258">
    <property type="entry name" value="DGOK_N"/>
</dbReference>
<keyword evidence="2" id="KW-1185">Reference proteome</keyword>
<dbReference type="InterPro" id="IPR042257">
    <property type="entry name" value="DGOK_C"/>
</dbReference>
<dbReference type="Gene3D" id="3.30.420.310">
    <property type="entry name" value="2-keto-3-deoxy-galactonokinase, C-terminal domain"/>
    <property type="match status" value="1"/>
</dbReference>
<evidence type="ECO:0000313" key="2">
    <source>
        <dbReference type="Proteomes" id="UP000289411"/>
    </source>
</evidence>
<accession>A0A4Q2RHC2</accession>
<proteinExistence type="predicted"/>
<dbReference type="GO" id="GO:0034194">
    <property type="term" value="P:D-galactonate catabolic process"/>
    <property type="evidence" value="ECO:0007669"/>
    <property type="project" value="InterPro"/>
</dbReference>
<gene>
    <name evidence="1" type="ORF">D3272_01880</name>
</gene>
<dbReference type="SUPFAM" id="SSF53067">
    <property type="entry name" value="Actin-like ATPase domain"/>
    <property type="match status" value="1"/>
</dbReference>
<dbReference type="EMBL" id="QYBC01000001">
    <property type="protein sequence ID" value="RYB07889.1"/>
    <property type="molecule type" value="Genomic_DNA"/>
</dbReference>
<organism evidence="1 2">
    <name type="scientific">Lichenibacterium ramalinae</name>
    <dbReference type="NCBI Taxonomy" id="2316527"/>
    <lineage>
        <taxon>Bacteria</taxon>
        <taxon>Pseudomonadati</taxon>
        <taxon>Pseudomonadota</taxon>
        <taxon>Alphaproteobacteria</taxon>
        <taxon>Hyphomicrobiales</taxon>
        <taxon>Lichenihabitantaceae</taxon>
        <taxon>Lichenibacterium</taxon>
    </lineage>
</organism>
<comment type="caution">
    <text evidence="1">The sequence shown here is derived from an EMBL/GenBank/DDBJ whole genome shotgun (WGS) entry which is preliminary data.</text>
</comment>